<reference evidence="3" key="1">
    <citation type="submission" date="2016-11" db="EMBL/GenBank/DDBJ databases">
        <authorList>
            <person name="Varghese N."/>
            <person name="Submissions S."/>
        </authorList>
    </citation>
    <scope>NUCLEOTIDE SEQUENCE [LARGE SCALE GENOMIC DNA]</scope>
    <source>
        <strain evidence="3">ACAM 48</strain>
    </source>
</reference>
<dbReference type="OrthoDB" id="597270at2"/>
<dbReference type="CDD" id="cd00761">
    <property type="entry name" value="Glyco_tranf_GTA_type"/>
    <property type="match status" value="1"/>
</dbReference>
<keyword evidence="3" id="KW-1185">Reference proteome</keyword>
<dbReference type="Pfam" id="PF10111">
    <property type="entry name" value="Glyco_tranf_2_2"/>
    <property type="match status" value="1"/>
</dbReference>
<evidence type="ECO:0000313" key="2">
    <source>
        <dbReference type="EMBL" id="SHN01940.1"/>
    </source>
</evidence>
<sequence>MFILEQSYRYLKKDNRFKFLKRPETYIKGAPSCRNYGFENSKGQFINYLDSDDLLSSKKIESQVQALKSCSGLIVACCSWGLFSINPEKEFDEKFLPYEDKIYTPFNFFKNLGEANTYIPPHCYLVPREIIIRSGGWIEDLQNNQDGEFFVRVLLRSKGIRFVKNTKVYYRNSTGDNVSAYSSSEKVDSVVRSWHLIESNLLEEFKMQNFKYVEASKNRLFQNILWENPELVNNHPKFFRDQLRRRRLAEIYKPFLKLQRIFKRAISKLIGLLKKKISSL</sequence>
<dbReference type="InterPro" id="IPR029044">
    <property type="entry name" value="Nucleotide-diphossugar_trans"/>
</dbReference>
<dbReference type="STRING" id="143223.SAMN05878281_3069"/>
<proteinExistence type="predicted"/>
<dbReference type="EMBL" id="LT670848">
    <property type="protein sequence ID" value="SHN01940.1"/>
    <property type="molecule type" value="Genomic_DNA"/>
</dbReference>
<evidence type="ECO:0000259" key="1">
    <source>
        <dbReference type="Pfam" id="PF10111"/>
    </source>
</evidence>
<dbReference type="Proteomes" id="UP000190235">
    <property type="component" value="Chromosome I"/>
</dbReference>
<dbReference type="PANTHER" id="PTHR43685:SF2">
    <property type="entry name" value="GLYCOSYLTRANSFERASE 2-LIKE DOMAIN-CONTAINING PROTEIN"/>
    <property type="match status" value="1"/>
</dbReference>
<gene>
    <name evidence="2" type="ORF">SAMN05878281_3069</name>
</gene>
<dbReference type="RefSeq" id="WP_079736018.1">
    <property type="nucleotide sequence ID" value="NZ_PVNF01000014.1"/>
</dbReference>
<organism evidence="2 3">
    <name type="scientific">Salegentibacter salegens</name>
    <dbReference type="NCBI Taxonomy" id="143223"/>
    <lineage>
        <taxon>Bacteria</taxon>
        <taxon>Pseudomonadati</taxon>
        <taxon>Bacteroidota</taxon>
        <taxon>Flavobacteriia</taxon>
        <taxon>Flavobacteriales</taxon>
        <taxon>Flavobacteriaceae</taxon>
        <taxon>Salegentibacter</taxon>
    </lineage>
</organism>
<dbReference type="InterPro" id="IPR019290">
    <property type="entry name" value="GlycosylTrfase-like_prok"/>
</dbReference>
<evidence type="ECO:0000313" key="3">
    <source>
        <dbReference type="Proteomes" id="UP000190235"/>
    </source>
</evidence>
<dbReference type="InterPro" id="IPR050834">
    <property type="entry name" value="Glycosyltransf_2"/>
</dbReference>
<accession>A0A1M7NDX3</accession>
<dbReference type="SUPFAM" id="SSF53448">
    <property type="entry name" value="Nucleotide-diphospho-sugar transferases"/>
    <property type="match status" value="1"/>
</dbReference>
<dbReference type="Gene3D" id="3.90.550.10">
    <property type="entry name" value="Spore Coat Polysaccharide Biosynthesis Protein SpsA, Chain A"/>
    <property type="match status" value="1"/>
</dbReference>
<keyword evidence="2" id="KW-0808">Transferase</keyword>
<dbReference type="GO" id="GO:0016740">
    <property type="term" value="F:transferase activity"/>
    <property type="evidence" value="ECO:0007669"/>
    <property type="project" value="UniProtKB-KW"/>
</dbReference>
<feature type="domain" description="Glycosyltransferase 2-like prokaryotic type" evidence="1">
    <location>
        <begin position="27"/>
        <end position="175"/>
    </location>
</feature>
<dbReference type="PANTHER" id="PTHR43685">
    <property type="entry name" value="GLYCOSYLTRANSFERASE"/>
    <property type="match status" value="1"/>
</dbReference>
<protein>
    <submittedName>
        <fullName evidence="2">Glycosyltransferase like family 2</fullName>
    </submittedName>
</protein>
<name>A0A1M7NDX3_9FLAO</name>
<dbReference type="AlphaFoldDB" id="A0A1M7NDX3"/>